<evidence type="ECO:0000256" key="2">
    <source>
        <dbReference type="SAM" id="SignalP"/>
    </source>
</evidence>
<sequence>MKMFIVLMLAAVTVASVSSFVSAEAVNNKGMYSTKYDNIDINAIIKNERLLNNYVGCLMDEKPCTPDGAELKKNLPDALASECASCSPAQKNIANVMYHHLIDNRPDLWSKLETKYDPSGGYRKRYLNQDHDQDQNEGNEEEIKSTTMAI</sequence>
<name>A0A219T800_9HYME</name>
<organism evidence="3">
    <name type="scientific">Microplitis mediator</name>
    <dbReference type="NCBI Taxonomy" id="375433"/>
    <lineage>
        <taxon>Eukaryota</taxon>
        <taxon>Metazoa</taxon>
        <taxon>Ecdysozoa</taxon>
        <taxon>Arthropoda</taxon>
        <taxon>Hexapoda</taxon>
        <taxon>Insecta</taxon>
        <taxon>Pterygota</taxon>
        <taxon>Neoptera</taxon>
        <taxon>Endopterygota</taxon>
        <taxon>Hymenoptera</taxon>
        <taxon>Apocrita</taxon>
        <taxon>Ichneumonoidea</taxon>
        <taxon>Braconidae</taxon>
        <taxon>Microgastrinae</taxon>
        <taxon>Microplitis</taxon>
    </lineage>
</organism>
<dbReference type="SUPFAM" id="SSF100910">
    <property type="entry name" value="Chemosensory protein Csp2"/>
    <property type="match status" value="1"/>
</dbReference>
<reference evidence="3" key="1">
    <citation type="submission" date="2015-12" db="EMBL/GenBank/DDBJ databases">
        <title>Identification and expression profile analysis of antennal water-soluble protein genes in an olfactory system of Microplitis mediator.</title>
        <authorList>
            <person name="Peng Y."/>
        </authorList>
    </citation>
    <scope>NUCLEOTIDE SEQUENCE</scope>
</reference>
<dbReference type="Pfam" id="PF03392">
    <property type="entry name" value="OS-D"/>
    <property type="match status" value="1"/>
</dbReference>
<evidence type="ECO:0000256" key="1">
    <source>
        <dbReference type="SAM" id="MobiDB-lite"/>
    </source>
</evidence>
<feature type="chain" id="PRO_5012194544" evidence="2">
    <location>
        <begin position="24"/>
        <end position="150"/>
    </location>
</feature>
<proteinExistence type="evidence at transcript level"/>
<accession>A0A219T800</accession>
<dbReference type="PANTHER" id="PTHR11257:SF13">
    <property type="entry name" value="GEO07322P1"/>
    <property type="match status" value="1"/>
</dbReference>
<keyword evidence="2" id="KW-0732">Signal</keyword>
<feature type="region of interest" description="Disordered" evidence="1">
    <location>
        <begin position="121"/>
        <end position="150"/>
    </location>
</feature>
<dbReference type="InterPro" id="IPR036682">
    <property type="entry name" value="OS_D_A10/PebIII_sf"/>
</dbReference>
<dbReference type="AlphaFoldDB" id="A0A219T800"/>
<dbReference type="InterPro" id="IPR005055">
    <property type="entry name" value="A10/PebIII"/>
</dbReference>
<gene>
    <name evidence="3" type="primary">CSP2</name>
</gene>
<evidence type="ECO:0000313" key="3">
    <source>
        <dbReference type="EMBL" id="ANT46050.1"/>
    </source>
</evidence>
<feature type="signal peptide" evidence="2">
    <location>
        <begin position="1"/>
        <end position="23"/>
    </location>
</feature>
<dbReference type="PANTHER" id="PTHR11257">
    <property type="entry name" value="CHEMOSENSORY PROTEIN-RELATED"/>
    <property type="match status" value="1"/>
</dbReference>
<protein>
    <submittedName>
        <fullName evidence="3">Chemosensory protein 2</fullName>
    </submittedName>
</protein>
<dbReference type="EMBL" id="KU342583">
    <property type="protein sequence ID" value="ANT46050.1"/>
    <property type="molecule type" value="mRNA"/>
</dbReference>
<dbReference type="Gene3D" id="1.10.2080.10">
    <property type="entry name" value="Insect odorant-binding protein A10/Ejaculatory bulb-specific protein 3"/>
    <property type="match status" value="1"/>
</dbReference>